<dbReference type="AlphaFoldDB" id="A0A9N9MY96"/>
<dbReference type="SUPFAM" id="SSF53474">
    <property type="entry name" value="alpha/beta-Hydrolases"/>
    <property type="match status" value="1"/>
</dbReference>
<keyword evidence="6" id="KW-0732">Signal</keyword>
<dbReference type="InterPro" id="IPR029058">
    <property type="entry name" value="AB_hydrolase_fold"/>
</dbReference>
<accession>A0A9N9MY96</accession>
<evidence type="ECO:0000313" key="8">
    <source>
        <dbReference type="EMBL" id="CAG9773114.1"/>
    </source>
</evidence>
<dbReference type="EMBL" id="OU892284">
    <property type="protein sequence ID" value="CAG9773114.1"/>
    <property type="molecule type" value="Genomic_DNA"/>
</dbReference>
<dbReference type="Gene3D" id="3.40.50.1820">
    <property type="entry name" value="alpha/beta hydrolase"/>
    <property type="match status" value="1"/>
</dbReference>
<keyword evidence="5" id="KW-0325">Glycoprotein</keyword>
<evidence type="ECO:0000313" key="9">
    <source>
        <dbReference type="Proteomes" id="UP001152799"/>
    </source>
</evidence>
<dbReference type="Proteomes" id="UP001152799">
    <property type="component" value="Chromosome 8"/>
</dbReference>
<evidence type="ECO:0000256" key="5">
    <source>
        <dbReference type="ARBA" id="ARBA00023180"/>
    </source>
</evidence>
<reference evidence="8" key="1">
    <citation type="submission" date="2022-01" db="EMBL/GenBank/DDBJ databases">
        <authorList>
            <person name="King R."/>
        </authorList>
    </citation>
    <scope>NUCLEOTIDE SEQUENCE</scope>
</reference>
<feature type="signal peptide" evidence="6">
    <location>
        <begin position="1"/>
        <end position="19"/>
    </location>
</feature>
<dbReference type="GO" id="GO:0052689">
    <property type="term" value="F:carboxylic ester hydrolase activity"/>
    <property type="evidence" value="ECO:0007669"/>
    <property type="project" value="UniProtKB-KW"/>
</dbReference>
<evidence type="ECO:0000256" key="4">
    <source>
        <dbReference type="ARBA" id="ARBA00023157"/>
    </source>
</evidence>
<gene>
    <name evidence="8" type="ORF">CEUTPL_LOCUS13515</name>
</gene>
<keyword evidence="4" id="KW-1015">Disulfide bond</keyword>
<keyword evidence="3 6" id="KW-0378">Hydrolase</keyword>
<sequence>MKFRMVPILFFAVISLCWADDLTLTISDGQLKGTQKWSYAGKSYYAFYSIPYAKPPTGSLRFQAPVAVQSWNGVRDATTEGNICYQVNYDYNDENEDCLTINVYTPKNPSQITTKLPVLFYIHGGGFNWGSGQTKGKTGGIEPEYFMDRTDVVLVSINYRLGPFGFFSTGDSVIPGNAGLKDQRLALKWVQKNIASFGGDPTKVTIFGESAGGASVGYQILSPSSAGLFRGAILSSGTPLCPWAFQRNQTEITYKTASFLNSQFDYNRDSRSLWTYLKTANAKDIDKASKSYSDWAQSYSETGFNGIINGQLQQGFFYAPVVEAANPDAFLSEDPYEILANGNFNKVPTLIGTCAEEGLMNYNEYLQWTLSVYDQNPSYLVPQNMHITDENTKQLVGQAIKQEYSPNGQMENNLLSGIQYFTDQDFQKSLIKHAEMQSKYTDIYFYVFSYSGQMGGNTQYRFLGTSNVTHTEEGNYIWQRSNPANYPVADQKVHQRFMKIWTNFITYQNPTPFQDAELQYITWPKFQENNAPYVDIATDLTVKYGPKNKYVFWRSLYDRYGVKPYDTY</sequence>
<dbReference type="PROSITE" id="PS00122">
    <property type="entry name" value="CARBOXYLESTERASE_B_1"/>
    <property type="match status" value="1"/>
</dbReference>
<dbReference type="OrthoDB" id="6846267at2759"/>
<evidence type="ECO:0000256" key="6">
    <source>
        <dbReference type="RuleBase" id="RU361235"/>
    </source>
</evidence>
<feature type="chain" id="PRO_5040539875" description="Carboxylic ester hydrolase" evidence="6">
    <location>
        <begin position="20"/>
        <end position="568"/>
    </location>
</feature>
<keyword evidence="2" id="KW-0719">Serine esterase</keyword>
<dbReference type="InterPro" id="IPR002018">
    <property type="entry name" value="CarbesteraseB"/>
</dbReference>
<dbReference type="PANTHER" id="PTHR43142">
    <property type="entry name" value="CARBOXYLIC ESTER HYDROLASE"/>
    <property type="match status" value="1"/>
</dbReference>
<comment type="similarity">
    <text evidence="1 6">Belongs to the type-B carboxylesterase/lipase family.</text>
</comment>
<proteinExistence type="inferred from homology"/>
<name>A0A9N9MY96_9CUCU</name>
<protein>
    <recommendedName>
        <fullName evidence="6">Carboxylic ester hydrolase</fullName>
        <ecNumber evidence="6">3.1.1.-</ecNumber>
    </recommendedName>
</protein>
<keyword evidence="9" id="KW-1185">Reference proteome</keyword>
<evidence type="ECO:0000259" key="7">
    <source>
        <dbReference type="Pfam" id="PF00135"/>
    </source>
</evidence>
<evidence type="ECO:0000256" key="1">
    <source>
        <dbReference type="ARBA" id="ARBA00005964"/>
    </source>
</evidence>
<dbReference type="PROSITE" id="PS00941">
    <property type="entry name" value="CARBOXYLESTERASE_B_2"/>
    <property type="match status" value="1"/>
</dbReference>
<dbReference type="InterPro" id="IPR019826">
    <property type="entry name" value="Carboxylesterase_B_AS"/>
</dbReference>
<dbReference type="EC" id="3.1.1.-" evidence="6"/>
<feature type="domain" description="Carboxylesterase type B" evidence="7">
    <location>
        <begin position="22"/>
        <end position="550"/>
    </location>
</feature>
<organism evidence="8 9">
    <name type="scientific">Ceutorhynchus assimilis</name>
    <name type="common">cabbage seed weevil</name>
    <dbReference type="NCBI Taxonomy" id="467358"/>
    <lineage>
        <taxon>Eukaryota</taxon>
        <taxon>Metazoa</taxon>
        <taxon>Ecdysozoa</taxon>
        <taxon>Arthropoda</taxon>
        <taxon>Hexapoda</taxon>
        <taxon>Insecta</taxon>
        <taxon>Pterygota</taxon>
        <taxon>Neoptera</taxon>
        <taxon>Endopterygota</taxon>
        <taxon>Coleoptera</taxon>
        <taxon>Polyphaga</taxon>
        <taxon>Cucujiformia</taxon>
        <taxon>Curculionidae</taxon>
        <taxon>Ceutorhynchinae</taxon>
        <taxon>Ceutorhynchus</taxon>
    </lineage>
</organism>
<dbReference type="PANTHER" id="PTHR43142:SF1">
    <property type="entry name" value="CARBOXYLIC ESTER HYDROLASE"/>
    <property type="match status" value="1"/>
</dbReference>
<evidence type="ECO:0000256" key="2">
    <source>
        <dbReference type="ARBA" id="ARBA00022487"/>
    </source>
</evidence>
<evidence type="ECO:0000256" key="3">
    <source>
        <dbReference type="ARBA" id="ARBA00022801"/>
    </source>
</evidence>
<dbReference type="InterPro" id="IPR019819">
    <property type="entry name" value="Carboxylesterase_B_CS"/>
</dbReference>
<dbReference type="Pfam" id="PF00135">
    <property type="entry name" value="COesterase"/>
    <property type="match status" value="1"/>
</dbReference>